<keyword evidence="2" id="KW-0813">Transport</keyword>
<evidence type="ECO:0000313" key="10">
    <source>
        <dbReference type="Proteomes" id="UP000235371"/>
    </source>
</evidence>
<keyword evidence="3 7" id="KW-0812">Transmembrane</keyword>
<keyword evidence="5 7" id="KW-0472">Membrane</keyword>
<dbReference type="InParanoid" id="A0A2J6SY46"/>
<evidence type="ECO:0000256" key="2">
    <source>
        <dbReference type="ARBA" id="ARBA00022448"/>
    </source>
</evidence>
<evidence type="ECO:0000256" key="7">
    <source>
        <dbReference type="SAM" id="Phobius"/>
    </source>
</evidence>
<sequence length="603" mass="63481">MEEIGGSEKASTPTTEEAHDGADASAIGGQLQDLPTGYYRSPKFVGSIIGVILMANSLYLGFVLPANILSVIDADIGPDPNYLLISTAFTLTAGVGLTLVGRLGDIFGRRYFLIGGQTLGFIGALICATAKNIPAVIGGTVLVGLAGAVQLTFTFVVAELVANKHRAKVDAFLFMSIIPLSSMGPAFARLLVSNTRLSWRWNYYLNAISCGLSVVFFILFYFPPKFSQLTRNASWRSEIKKFDYGGFILYSGGLVLVLLGLSWGGSAYPWHSAHVIAALVVGFVTLIAFAIYEIYMPLEQALVPMSLFKITNYSAVVVTASVGTMIYFSMNILWPLQIAALYTTDNIQIGWLSCTTGAAVVIGQVVSGLVFKRIGHVKWQLVGCCVGFTVFLGGMAAVNASNRGLAIALTILAGLCVGALELITIIIAGLVCNPGDIGLASGLLGSFRQVSGSIAASIYVSILTNRLTTTLPANVAPAALNAGLPSADLPALFAALATGTATAMEAVPGITPTVIAAVGDAVKVAYSQAFKTVYLTSIAFGGLSIIAALFITSIDDSMTDFVARKIRGVETKPIGSVRRTEKMESNTIVLGNEEKTDKVEEVA</sequence>
<dbReference type="Gene3D" id="1.20.1250.20">
    <property type="entry name" value="MFS general substrate transporter like domains"/>
    <property type="match status" value="1"/>
</dbReference>
<feature type="transmembrane region" description="Helical" evidence="7">
    <location>
        <begin position="275"/>
        <end position="295"/>
    </location>
</feature>
<organism evidence="9 10">
    <name type="scientific">Hyaloscypha bicolor E</name>
    <dbReference type="NCBI Taxonomy" id="1095630"/>
    <lineage>
        <taxon>Eukaryota</taxon>
        <taxon>Fungi</taxon>
        <taxon>Dikarya</taxon>
        <taxon>Ascomycota</taxon>
        <taxon>Pezizomycotina</taxon>
        <taxon>Leotiomycetes</taxon>
        <taxon>Helotiales</taxon>
        <taxon>Hyaloscyphaceae</taxon>
        <taxon>Hyaloscypha</taxon>
        <taxon>Hyaloscypha bicolor</taxon>
    </lineage>
</organism>
<dbReference type="EMBL" id="KZ613854">
    <property type="protein sequence ID" value="PMD55689.1"/>
    <property type="molecule type" value="Genomic_DNA"/>
</dbReference>
<evidence type="ECO:0000256" key="6">
    <source>
        <dbReference type="SAM" id="MobiDB-lite"/>
    </source>
</evidence>
<evidence type="ECO:0000256" key="4">
    <source>
        <dbReference type="ARBA" id="ARBA00022989"/>
    </source>
</evidence>
<feature type="transmembrane region" description="Helical" evidence="7">
    <location>
        <begin position="137"/>
        <end position="160"/>
    </location>
</feature>
<dbReference type="GO" id="GO:0022857">
    <property type="term" value="F:transmembrane transporter activity"/>
    <property type="evidence" value="ECO:0007669"/>
    <property type="project" value="InterPro"/>
</dbReference>
<proteinExistence type="predicted"/>
<feature type="transmembrane region" description="Helical" evidence="7">
    <location>
        <begin position="533"/>
        <end position="554"/>
    </location>
</feature>
<dbReference type="PROSITE" id="PS50850">
    <property type="entry name" value="MFS"/>
    <property type="match status" value="1"/>
</dbReference>
<feature type="transmembrane region" description="Helical" evidence="7">
    <location>
        <begin position="307"/>
        <end position="329"/>
    </location>
</feature>
<dbReference type="PANTHER" id="PTHR23501">
    <property type="entry name" value="MAJOR FACILITATOR SUPERFAMILY"/>
    <property type="match status" value="1"/>
</dbReference>
<dbReference type="SUPFAM" id="SSF103473">
    <property type="entry name" value="MFS general substrate transporter"/>
    <property type="match status" value="1"/>
</dbReference>
<dbReference type="AlphaFoldDB" id="A0A2J6SY46"/>
<feature type="transmembrane region" description="Helical" evidence="7">
    <location>
        <begin position="378"/>
        <end position="398"/>
    </location>
</feature>
<evidence type="ECO:0000259" key="8">
    <source>
        <dbReference type="PROSITE" id="PS50850"/>
    </source>
</evidence>
<dbReference type="GO" id="GO:0005886">
    <property type="term" value="C:plasma membrane"/>
    <property type="evidence" value="ECO:0007669"/>
    <property type="project" value="TreeGrafter"/>
</dbReference>
<keyword evidence="4 7" id="KW-1133">Transmembrane helix</keyword>
<feature type="transmembrane region" description="Helical" evidence="7">
    <location>
        <begin position="242"/>
        <end position="263"/>
    </location>
</feature>
<dbReference type="InterPro" id="IPR020846">
    <property type="entry name" value="MFS_dom"/>
</dbReference>
<dbReference type="Gene3D" id="1.20.1720.10">
    <property type="entry name" value="Multidrug resistance protein D"/>
    <property type="match status" value="1"/>
</dbReference>
<evidence type="ECO:0000256" key="1">
    <source>
        <dbReference type="ARBA" id="ARBA00004141"/>
    </source>
</evidence>
<evidence type="ECO:0000313" key="9">
    <source>
        <dbReference type="EMBL" id="PMD55689.1"/>
    </source>
</evidence>
<dbReference type="Pfam" id="PF06609">
    <property type="entry name" value="TRI12"/>
    <property type="match status" value="1"/>
</dbReference>
<evidence type="ECO:0000256" key="3">
    <source>
        <dbReference type="ARBA" id="ARBA00022692"/>
    </source>
</evidence>
<dbReference type="Proteomes" id="UP000235371">
    <property type="component" value="Unassembled WGS sequence"/>
</dbReference>
<name>A0A2J6SY46_9HELO</name>
<comment type="subcellular location">
    <subcellularLocation>
        <location evidence="1">Membrane</location>
        <topology evidence="1">Multi-pass membrane protein</topology>
    </subcellularLocation>
</comment>
<feature type="domain" description="Major facilitator superfamily (MFS) profile" evidence="8">
    <location>
        <begin position="45"/>
        <end position="559"/>
    </location>
</feature>
<dbReference type="CDD" id="cd06179">
    <property type="entry name" value="MFS_TRI12_like"/>
    <property type="match status" value="1"/>
</dbReference>
<feature type="region of interest" description="Disordered" evidence="6">
    <location>
        <begin position="1"/>
        <end position="22"/>
    </location>
</feature>
<feature type="transmembrane region" description="Helical" evidence="7">
    <location>
        <begin position="404"/>
        <end position="431"/>
    </location>
</feature>
<keyword evidence="10" id="KW-1185">Reference proteome</keyword>
<protein>
    <submittedName>
        <fullName evidence="9">Siderophore iron transporter</fullName>
    </submittedName>
</protein>
<dbReference type="InterPro" id="IPR036259">
    <property type="entry name" value="MFS_trans_sf"/>
</dbReference>
<feature type="transmembrane region" description="Helical" evidence="7">
    <location>
        <begin position="349"/>
        <end position="371"/>
    </location>
</feature>
<feature type="transmembrane region" description="Helical" evidence="7">
    <location>
        <begin position="82"/>
        <end position="100"/>
    </location>
</feature>
<dbReference type="InterPro" id="IPR010573">
    <property type="entry name" value="MFS_Str1/Tri12-like"/>
</dbReference>
<dbReference type="GeneID" id="36596770"/>
<gene>
    <name evidence="9" type="ORF">K444DRAFT_76812</name>
</gene>
<accession>A0A2J6SY46</accession>
<feature type="transmembrane region" description="Helical" evidence="7">
    <location>
        <begin position="203"/>
        <end position="222"/>
    </location>
</feature>
<dbReference type="PANTHER" id="PTHR23501:SF109">
    <property type="entry name" value="MAJOR FACILITATOR SUPERFAMILY (MFS) PROFILE DOMAIN-CONTAINING PROTEIN-RELATED"/>
    <property type="match status" value="1"/>
</dbReference>
<dbReference type="InterPro" id="IPR053791">
    <property type="entry name" value="MFS_Tri12-like"/>
</dbReference>
<feature type="transmembrane region" description="Helical" evidence="7">
    <location>
        <begin position="112"/>
        <end position="131"/>
    </location>
</feature>
<dbReference type="RefSeq" id="XP_024732593.1">
    <property type="nucleotide sequence ID" value="XM_024888694.1"/>
</dbReference>
<feature type="transmembrane region" description="Helical" evidence="7">
    <location>
        <begin position="172"/>
        <end position="191"/>
    </location>
</feature>
<evidence type="ECO:0000256" key="5">
    <source>
        <dbReference type="ARBA" id="ARBA00023136"/>
    </source>
</evidence>
<reference evidence="9 10" key="1">
    <citation type="submission" date="2016-04" db="EMBL/GenBank/DDBJ databases">
        <title>A degradative enzymes factory behind the ericoid mycorrhizal symbiosis.</title>
        <authorList>
            <consortium name="DOE Joint Genome Institute"/>
            <person name="Martino E."/>
            <person name="Morin E."/>
            <person name="Grelet G."/>
            <person name="Kuo A."/>
            <person name="Kohler A."/>
            <person name="Daghino S."/>
            <person name="Barry K."/>
            <person name="Choi C."/>
            <person name="Cichocki N."/>
            <person name="Clum A."/>
            <person name="Copeland A."/>
            <person name="Hainaut M."/>
            <person name="Haridas S."/>
            <person name="Labutti K."/>
            <person name="Lindquist E."/>
            <person name="Lipzen A."/>
            <person name="Khouja H.-R."/>
            <person name="Murat C."/>
            <person name="Ohm R."/>
            <person name="Olson A."/>
            <person name="Spatafora J."/>
            <person name="Veneault-Fourrey C."/>
            <person name="Henrissat B."/>
            <person name="Grigoriev I."/>
            <person name="Martin F."/>
            <person name="Perotto S."/>
        </authorList>
    </citation>
    <scope>NUCLEOTIDE SEQUENCE [LARGE SCALE GENOMIC DNA]</scope>
    <source>
        <strain evidence="9 10">E</strain>
    </source>
</reference>
<dbReference type="OrthoDB" id="4161376at2759"/>
<feature type="transmembrane region" description="Helical" evidence="7">
    <location>
        <begin position="44"/>
        <end position="62"/>
    </location>
</feature>